<dbReference type="InterPro" id="IPR032710">
    <property type="entry name" value="NTF2-like_dom_sf"/>
</dbReference>
<feature type="domain" description="DUF4440" evidence="1">
    <location>
        <begin position="13"/>
        <end position="111"/>
    </location>
</feature>
<reference evidence="2 3" key="2">
    <citation type="journal article" date="2011" name="J. Bacteriol.">
        <title>Genomes of three methylotrophs from a single niche uncover genetic and metabolic divergence of Methylophilaceae.</title>
        <authorList>
            <person name="Lapidus A."/>
            <person name="Clum A."/>
            <person name="Labutti K."/>
            <person name="Kaluzhnaya M.G."/>
            <person name="Lim S."/>
            <person name="Beck D.A."/>
            <person name="Glavina Del Rio T."/>
            <person name="Nolan M."/>
            <person name="Mavromatis K."/>
            <person name="Huntemann M."/>
            <person name="Lucas S."/>
            <person name="Lidstrom M.E."/>
            <person name="Ivanova N."/>
            <person name="Chistoserdova L."/>
        </authorList>
    </citation>
    <scope>NUCLEOTIDE SEQUENCE [LARGE SCALE GENOMIC DNA]</scope>
    <source>
        <strain evidence="2 3">301</strain>
    </source>
</reference>
<dbReference type="InterPro" id="IPR027843">
    <property type="entry name" value="DUF4440"/>
</dbReference>
<proteinExistence type="predicted"/>
<dbReference type="AlphaFoldDB" id="D7DHJ2"/>
<dbReference type="HOGENOM" id="CLU_128796_0_0_4"/>
<sequence>MDIKSIIELANLAWNKALNSGNIKALAVLYTENATLSPGNGATLAGRKEIEALFNGFVANGVHNHTLEIVECGGSDKVIYQVSKWHANGAESSSFGGITMSVLEQSSDGQWHTNSHVWNMKA</sequence>
<dbReference type="Gene3D" id="3.10.450.50">
    <property type="match status" value="1"/>
</dbReference>
<evidence type="ECO:0000313" key="3">
    <source>
        <dbReference type="Proteomes" id="UP000000383"/>
    </source>
</evidence>
<dbReference type="EMBL" id="CP002056">
    <property type="protein sequence ID" value="ADI29527.1"/>
    <property type="molecule type" value="Genomic_DNA"/>
</dbReference>
<keyword evidence="3" id="KW-1185">Reference proteome</keyword>
<dbReference type="KEGG" id="meh:M301_1143"/>
<dbReference type="SUPFAM" id="SSF54427">
    <property type="entry name" value="NTF2-like"/>
    <property type="match status" value="1"/>
</dbReference>
<reference evidence="3" key="1">
    <citation type="submission" date="2010-05" db="EMBL/GenBank/DDBJ databases">
        <title>Complete sequence of Methylotenera sp. 301.</title>
        <authorList>
            <person name="Lucas S."/>
            <person name="Copeland A."/>
            <person name="Lapidus A."/>
            <person name="Cheng J.-F."/>
            <person name="Bruce D."/>
            <person name="Goodwin L."/>
            <person name="Pitluck S."/>
            <person name="Clum A."/>
            <person name="Land M."/>
            <person name="Hauser L."/>
            <person name="Kyrpides N."/>
            <person name="Ivanova N."/>
            <person name="Chistoservova L."/>
            <person name="Kalyuzhnaya M."/>
            <person name="Woyke T."/>
        </authorList>
    </citation>
    <scope>NUCLEOTIDE SEQUENCE [LARGE SCALE GENOMIC DNA]</scope>
    <source>
        <strain evidence="3">301</strain>
    </source>
</reference>
<accession>D7DHJ2</accession>
<dbReference type="Proteomes" id="UP000000383">
    <property type="component" value="Chromosome"/>
</dbReference>
<dbReference type="RefSeq" id="WP_013147843.1">
    <property type="nucleotide sequence ID" value="NC_014207.1"/>
</dbReference>
<dbReference type="OrthoDB" id="9114487at2"/>
<evidence type="ECO:0000259" key="1">
    <source>
        <dbReference type="Pfam" id="PF14534"/>
    </source>
</evidence>
<dbReference type="eggNOG" id="COG4319">
    <property type="taxonomic scope" value="Bacteria"/>
</dbReference>
<organism evidence="2 3">
    <name type="scientific">Methylotenera versatilis (strain 301)</name>
    <dbReference type="NCBI Taxonomy" id="666681"/>
    <lineage>
        <taxon>Bacteria</taxon>
        <taxon>Pseudomonadati</taxon>
        <taxon>Pseudomonadota</taxon>
        <taxon>Betaproteobacteria</taxon>
        <taxon>Nitrosomonadales</taxon>
        <taxon>Methylophilaceae</taxon>
        <taxon>Methylotenera</taxon>
    </lineage>
</organism>
<name>D7DHJ2_METV0</name>
<protein>
    <recommendedName>
        <fullName evidence="1">DUF4440 domain-containing protein</fullName>
    </recommendedName>
</protein>
<dbReference type="STRING" id="666681.M301_1143"/>
<dbReference type="Pfam" id="PF14534">
    <property type="entry name" value="DUF4440"/>
    <property type="match status" value="1"/>
</dbReference>
<gene>
    <name evidence="2" type="ordered locus">M301_1143</name>
</gene>
<evidence type="ECO:0000313" key="2">
    <source>
        <dbReference type="EMBL" id="ADI29527.1"/>
    </source>
</evidence>